<evidence type="ECO:0000313" key="2">
    <source>
        <dbReference type="Proteomes" id="UP000063699"/>
    </source>
</evidence>
<name>A0A0N9HWL0_9PSEU</name>
<evidence type="ECO:0000313" key="1">
    <source>
        <dbReference type="EMBL" id="ALG06230.1"/>
    </source>
</evidence>
<dbReference type="EMBL" id="CP012752">
    <property type="protein sequence ID" value="ALG06230.1"/>
    <property type="molecule type" value="Genomic_DNA"/>
</dbReference>
<protein>
    <submittedName>
        <fullName evidence="1">Uncharacterized protein</fullName>
    </submittedName>
</protein>
<organism evidence="1 2">
    <name type="scientific">Kibdelosporangium phytohabitans</name>
    <dbReference type="NCBI Taxonomy" id="860235"/>
    <lineage>
        <taxon>Bacteria</taxon>
        <taxon>Bacillati</taxon>
        <taxon>Actinomycetota</taxon>
        <taxon>Actinomycetes</taxon>
        <taxon>Pseudonocardiales</taxon>
        <taxon>Pseudonocardiaceae</taxon>
        <taxon>Kibdelosporangium</taxon>
    </lineage>
</organism>
<dbReference type="AlphaFoldDB" id="A0A0N9HWL0"/>
<keyword evidence="2" id="KW-1185">Reference proteome</keyword>
<dbReference type="Proteomes" id="UP000063699">
    <property type="component" value="Chromosome"/>
</dbReference>
<proteinExistence type="predicted"/>
<gene>
    <name evidence="1" type="ORF">AOZ06_04170</name>
</gene>
<reference evidence="1 2" key="1">
    <citation type="submission" date="2015-07" db="EMBL/GenBank/DDBJ databases">
        <title>Genome sequencing of Kibdelosporangium phytohabitans.</title>
        <authorList>
            <person name="Qin S."/>
            <person name="Xing K."/>
        </authorList>
    </citation>
    <scope>NUCLEOTIDE SEQUENCE [LARGE SCALE GENOMIC DNA]</scope>
    <source>
        <strain evidence="1 2">KLBMP1111</strain>
    </source>
</reference>
<sequence length="128" mass="14270">MDQARGSVAVSRWYGAGQGRLHRVVARLVSSAVVRGLWVMVVFMVRAKTPVKISILVAQSRRMTELSRRRYSRVLPPQRCFLTNQDAATRRLMSLPLAGLRMLGPPKRSTPSCLGVRTSTVLRTVPVL</sequence>
<accession>A0A0N9HWL0</accession>
<dbReference type="KEGG" id="kphy:AOZ06_04170"/>